<evidence type="ECO:0008006" key="3">
    <source>
        <dbReference type="Google" id="ProtNLM"/>
    </source>
</evidence>
<name>A0ABR2KNY1_9EUKA</name>
<evidence type="ECO:0000313" key="1">
    <source>
        <dbReference type="EMBL" id="KAK8892774.1"/>
    </source>
</evidence>
<proteinExistence type="predicted"/>
<dbReference type="InterPro" id="IPR032675">
    <property type="entry name" value="LRR_dom_sf"/>
</dbReference>
<dbReference type="EMBL" id="JAPFFF010000004">
    <property type="protein sequence ID" value="KAK8892774.1"/>
    <property type="molecule type" value="Genomic_DNA"/>
</dbReference>
<accession>A0ABR2KNY1</accession>
<keyword evidence="2" id="KW-1185">Reference proteome</keyword>
<evidence type="ECO:0000313" key="2">
    <source>
        <dbReference type="Proteomes" id="UP001470230"/>
    </source>
</evidence>
<dbReference type="PANTHER" id="PTHR45661">
    <property type="entry name" value="SURFACE ANTIGEN"/>
    <property type="match status" value="1"/>
</dbReference>
<gene>
    <name evidence="1" type="ORF">M9Y10_030016</name>
</gene>
<dbReference type="SUPFAM" id="SSF52058">
    <property type="entry name" value="L domain-like"/>
    <property type="match status" value="2"/>
</dbReference>
<organism evidence="1 2">
    <name type="scientific">Tritrichomonas musculus</name>
    <dbReference type="NCBI Taxonomy" id="1915356"/>
    <lineage>
        <taxon>Eukaryota</taxon>
        <taxon>Metamonada</taxon>
        <taxon>Parabasalia</taxon>
        <taxon>Tritrichomonadida</taxon>
        <taxon>Tritrichomonadidae</taxon>
        <taxon>Tritrichomonas</taxon>
    </lineage>
</organism>
<dbReference type="InterPro" id="IPR053139">
    <property type="entry name" value="Surface_bspA-like"/>
</dbReference>
<protein>
    <recommendedName>
        <fullName evidence="3">Surface antigen BspA-like</fullName>
    </recommendedName>
</protein>
<dbReference type="Proteomes" id="UP001470230">
    <property type="component" value="Unassembled WGS sequence"/>
</dbReference>
<comment type="caution">
    <text evidence="1">The sequence shown here is derived from an EMBL/GenBank/DDBJ whole genome shotgun (WGS) entry which is preliminary data.</text>
</comment>
<dbReference type="Pfam" id="PF13306">
    <property type="entry name" value="LRR_5"/>
    <property type="match status" value="2"/>
</dbReference>
<dbReference type="PANTHER" id="PTHR45661:SF3">
    <property type="entry name" value="IG-LIKE DOMAIN-CONTAINING PROTEIN"/>
    <property type="match status" value="1"/>
</dbReference>
<dbReference type="InterPro" id="IPR026906">
    <property type="entry name" value="LRR_5"/>
</dbReference>
<dbReference type="Gene3D" id="3.80.10.10">
    <property type="entry name" value="Ribonuclease Inhibitor"/>
    <property type="match status" value="2"/>
</dbReference>
<sequence>MTIYNYIQLKGQLQQYILDYTDGVYDLGEVQFKKIIKLFDKLKISQNISELKTFLCFIVEISRNNHHTPDFFTKIEAILLQIKPVIIQELAVNDIISIFKPIDRLLLFLIQSEIVSIEQIPNYDTNYFYLECRDLSIPDSPEDINFRESRRLGSNHHELSKIIQNDSIKEFVKYVNESNLNPKETIIKNSIFETNDFLKSQMPNMIDYAIFSGSLKIIRYLNYKRFKMSAKHWIYAIHGGDINTIHYLEEKNVQPCDPTFYECIKDAILCFNNNVANYLINKYIGTDSVINKYSLSIIKSFNFSFYPSSYVEIMNSVELVIPEDLVTEIEDSAFQDCLNLKTLKIPDSVKTIGKRSFKNCLNLKKIKISSSVKKIDDFTFFGCPVLSKIEMPETVEFFGNYSFSKCRSITSLTVPFSVKSIGNSCFEGCSHLSIINLPSSIVSIGDSAFSMCIKLRKIIIPDSVVSIGNSAFFGCSSLSEVCLSPSIHELKYFLFAKCNGLKKIVIPSGVTSIWDSCFKDCKHVNEIVIPDSVTFIGNSAFNGCSSLSKITIPDSVVSVGKGSFEGCASLGEIQIPHKVKVIRNKAFKNCQNLSKVSIPDSVTAINELAFDGCVALREISIPSSVRSIELNAIPLSIKKI</sequence>
<reference evidence="1 2" key="1">
    <citation type="submission" date="2024-04" db="EMBL/GenBank/DDBJ databases">
        <title>Tritrichomonas musculus Genome.</title>
        <authorList>
            <person name="Alves-Ferreira E."/>
            <person name="Grigg M."/>
            <person name="Lorenzi H."/>
            <person name="Galac M."/>
        </authorList>
    </citation>
    <scope>NUCLEOTIDE SEQUENCE [LARGE SCALE GENOMIC DNA]</scope>
    <source>
        <strain evidence="1 2">EAF2021</strain>
    </source>
</reference>